<protein>
    <submittedName>
        <fullName evidence="1">FG-GAP repeat protein</fullName>
    </submittedName>
</protein>
<proteinExistence type="predicted"/>
<sequence>MGEAGEAIEFAVEYKCVDGSTPPCSSSFDVEGRTRPVNAHLAGTVSDLDVLFNGPGPVLADWLVLNDGVALDPWNIDLDGYAVPVVGSFTSGIGDQILLYRPGVEDDPLLVLDDSGLLAIPMNHAGYAYPLAGRYRGFGGGGNDILWYDPQYVEFSVWQWIAGNPFDYIESGPADAGSLGLADDAEYVPILGDFNGDEMTDIFWYSAGVSADVMWWSVSNQDAVIFEAADVQIDGEYRPFVGDFDGNGVSDILWFASYAEAVKETSKIWYFSEDETFASVTLSTNLDYSPYVADFDGDGCSDILWYKPDNPKHESPLWRCVPNQRDFVCEPPVTTPTSAYPVGFGGAY</sequence>
<dbReference type="AlphaFoldDB" id="A0A2S9XUH8"/>
<dbReference type="PANTHER" id="PTHR46580:SF2">
    <property type="entry name" value="MAM DOMAIN-CONTAINING PROTEIN"/>
    <property type="match status" value="1"/>
</dbReference>
<dbReference type="Proteomes" id="UP000237968">
    <property type="component" value="Unassembled WGS sequence"/>
</dbReference>
<accession>A0A2S9XUH8</accession>
<evidence type="ECO:0000313" key="1">
    <source>
        <dbReference type="EMBL" id="PRP96515.1"/>
    </source>
</evidence>
<organism evidence="1 2">
    <name type="scientific">Enhygromyxa salina</name>
    <dbReference type="NCBI Taxonomy" id="215803"/>
    <lineage>
        <taxon>Bacteria</taxon>
        <taxon>Pseudomonadati</taxon>
        <taxon>Myxococcota</taxon>
        <taxon>Polyangia</taxon>
        <taxon>Nannocystales</taxon>
        <taxon>Nannocystaceae</taxon>
        <taxon>Enhygromyxa</taxon>
    </lineage>
</organism>
<dbReference type="InterPro" id="IPR028994">
    <property type="entry name" value="Integrin_alpha_N"/>
</dbReference>
<evidence type="ECO:0000313" key="2">
    <source>
        <dbReference type="Proteomes" id="UP000237968"/>
    </source>
</evidence>
<dbReference type="SUPFAM" id="SSF69318">
    <property type="entry name" value="Integrin alpha N-terminal domain"/>
    <property type="match status" value="1"/>
</dbReference>
<comment type="caution">
    <text evidence="1">The sequence shown here is derived from an EMBL/GenBank/DDBJ whole genome shotgun (WGS) entry which is preliminary data.</text>
</comment>
<keyword evidence="2" id="KW-1185">Reference proteome</keyword>
<dbReference type="EMBL" id="PVNK01000165">
    <property type="protein sequence ID" value="PRP96515.1"/>
    <property type="molecule type" value="Genomic_DNA"/>
</dbReference>
<reference evidence="1 2" key="1">
    <citation type="submission" date="2018-03" db="EMBL/GenBank/DDBJ databases">
        <title>Draft Genome Sequences of the Obligatory Marine Myxobacteria Enhygromyxa salina SWB005.</title>
        <authorList>
            <person name="Poehlein A."/>
            <person name="Moghaddam J.A."/>
            <person name="Harms H."/>
            <person name="Alanjari M."/>
            <person name="Koenig G.M."/>
            <person name="Daniel R."/>
            <person name="Schaeberle T.F."/>
        </authorList>
    </citation>
    <scope>NUCLEOTIDE SEQUENCE [LARGE SCALE GENOMIC DNA]</scope>
    <source>
        <strain evidence="1 2">SWB005</strain>
    </source>
</reference>
<name>A0A2S9XUH8_9BACT</name>
<dbReference type="PANTHER" id="PTHR46580">
    <property type="entry name" value="SENSOR KINASE-RELATED"/>
    <property type="match status" value="1"/>
</dbReference>
<gene>
    <name evidence="1" type="ORF">ENSA5_35910</name>
</gene>